<protein>
    <recommendedName>
        <fullName evidence="6">Glutathione-dependent peroxiredoxin</fullName>
        <ecNumber evidence="6">1.11.1.27</ecNumber>
    </recommendedName>
</protein>
<dbReference type="PROSITE" id="PS51352">
    <property type="entry name" value="THIOREDOXIN_2"/>
    <property type="match status" value="1"/>
</dbReference>
<dbReference type="PANTHER" id="PTHR10430:SF16">
    <property type="entry name" value="PEROXIREDOXIN-5, MITOCHONDRIAL"/>
    <property type="match status" value="1"/>
</dbReference>
<dbReference type="AlphaFoldDB" id="A0A1R3VEE1"/>
<feature type="active site" description="Cysteine sulfenic acid (-SOH) intermediate" evidence="5">
    <location>
        <position position="49"/>
    </location>
</feature>
<keyword evidence="4 6" id="KW-0676">Redox-active center</keyword>
<dbReference type="CDD" id="cd03013">
    <property type="entry name" value="PRX5_like"/>
    <property type="match status" value="1"/>
</dbReference>
<dbReference type="PANTHER" id="PTHR10430">
    <property type="entry name" value="PEROXIREDOXIN"/>
    <property type="match status" value="1"/>
</dbReference>
<evidence type="ECO:0000256" key="4">
    <source>
        <dbReference type="ARBA" id="ARBA00023284"/>
    </source>
</evidence>
<keyword evidence="3 6" id="KW-0560">Oxidoreductase</keyword>
<dbReference type="InterPro" id="IPR036249">
    <property type="entry name" value="Thioredoxin-like_sf"/>
</dbReference>
<dbReference type="SUPFAM" id="SSF52833">
    <property type="entry name" value="Thioredoxin-like"/>
    <property type="match status" value="1"/>
</dbReference>
<dbReference type="InterPro" id="IPR013766">
    <property type="entry name" value="Thioredoxin_domain"/>
</dbReference>
<organism evidence="8 9">
    <name type="scientific">Mesorhizobium prunaredense</name>
    <dbReference type="NCBI Taxonomy" id="1631249"/>
    <lineage>
        <taxon>Bacteria</taxon>
        <taxon>Pseudomonadati</taxon>
        <taxon>Pseudomonadota</taxon>
        <taxon>Alphaproteobacteria</taxon>
        <taxon>Hyphomicrobiales</taxon>
        <taxon>Phyllobacteriaceae</taxon>
        <taxon>Mesorhizobium</taxon>
    </lineage>
</organism>
<keyword evidence="1 6" id="KW-0575">Peroxidase</keyword>
<dbReference type="GO" id="GO:0005737">
    <property type="term" value="C:cytoplasm"/>
    <property type="evidence" value="ECO:0007669"/>
    <property type="project" value="TreeGrafter"/>
</dbReference>
<dbReference type="EC" id="1.11.1.27" evidence="6"/>
<evidence type="ECO:0000313" key="8">
    <source>
        <dbReference type="EMBL" id="SIT58242.1"/>
    </source>
</evidence>
<dbReference type="STRING" id="1631249.BQ8794_50344"/>
<feature type="domain" description="Thioredoxin" evidence="7">
    <location>
        <begin position="3"/>
        <end position="166"/>
    </location>
</feature>
<dbReference type="Proteomes" id="UP000188388">
    <property type="component" value="Unassembled WGS sequence"/>
</dbReference>
<dbReference type="InterPro" id="IPR013740">
    <property type="entry name" value="Redoxin"/>
</dbReference>
<evidence type="ECO:0000256" key="5">
    <source>
        <dbReference type="PIRSR" id="PIRSR637944-1"/>
    </source>
</evidence>
<dbReference type="Gene3D" id="3.40.30.10">
    <property type="entry name" value="Glutaredoxin"/>
    <property type="match status" value="1"/>
</dbReference>
<evidence type="ECO:0000259" key="7">
    <source>
        <dbReference type="PROSITE" id="PS51352"/>
    </source>
</evidence>
<sequence>MMIAVGDKLPQATFKTMTADGAKAITTAEIFSGKKVVLFAVPGAFTPTCSNNHLPGYLDNYDAILARGVDTIAVVAVNDVHVMGAWARFSGGEGKILYLADGNGDFVKAIGLDADLSGGGMGLRSKRFSMIVDDGKVTALNVETKPGVDESGAAHILGQLSVLATA</sequence>
<evidence type="ECO:0000256" key="3">
    <source>
        <dbReference type="ARBA" id="ARBA00023002"/>
    </source>
</evidence>
<dbReference type="GO" id="GO:0042744">
    <property type="term" value="P:hydrogen peroxide catabolic process"/>
    <property type="evidence" value="ECO:0007669"/>
    <property type="project" value="TreeGrafter"/>
</dbReference>
<dbReference type="GO" id="GO:0045454">
    <property type="term" value="P:cell redox homeostasis"/>
    <property type="evidence" value="ECO:0007669"/>
    <property type="project" value="TreeGrafter"/>
</dbReference>
<evidence type="ECO:0000256" key="6">
    <source>
        <dbReference type="RuleBase" id="RU366011"/>
    </source>
</evidence>
<evidence type="ECO:0000256" key="2">
    <source>
        <dbReference type="ARBA" id="ARBA00022862"/>
    </source>
</evidence>
<comment type="similarity">
    <text evidence="6">Belongs to the peroxiredoxin family. Prx5 subfamily.</text>
</comment>
<accession>A0A1R3VEE1</accession>
<keyword evidence="2 6" id="KW-0049">Antioxidant</keyword>
<name>A0A1R3VEE1_9HYPH</name>
<dbReference type="GO" id="GO:0034599">
    <property type="term" value="P:cellular response to oxidative stress"/>
    <property type="evidence" value="ECO:0007669"/>
    <property type="project" value="InterPro"/>
</dbReference>
<reference evidence="9" key="1">
    <citation type="submission" date="2017-01" db="EMBL/GenBank/DDBJ databases">
        <authorList>
            <person name="Brunel B."/>
        </authorList>
    </citation>
    <scope>NUCLEOTIDE SEQUENCE [LARGE SCALE GENOMIC DNA]</scope>
</reference>
<dbReference type="RefSeq" id="WP_077381330.1">
    <property type="nucleotide sequence ID" value="NZ_FTPD01000045.1"/>
</dbReference>
<dbReference type="Pfam" id="PF08534">
    <property type="entry name" value="Redoxin"/>
    <property type="match status" value="1"/>
</dbReference>
<evidence type="ECO:0000313" key="9">
    <source>
        <dbReference type="Proteomes" id="UP000188388"/>
    </source>
</evidence>
<comment type="catalytic activity">
    <reaction evidence="6">
        <text>a hydroperoxide + 2 glutathione = an alcohol + glutathione disulfide + H2O</text>
        <dbReference type="Rhea" id="RHEA:62632"/>
        <dbReference type="ChEBI" id="CHEBI:15377"/>
        <dbReference type="ChEBI" id="CHEBI:30879"/>
        <dbReference type="ChEBI" id="CHEBI:35924"/>
        <dbReference type="ChEBI" id="CHEBI:57925"/>
        <dbReference type="ChEBI" id="CHEBI:58297"/>
        <dbReference type="EC" id="1.11.1.27"/>
    </reaction>
</comment>
<gene>
    <name evidence="8" type="ORF">BQ8794_50344</name>
</gene>
<keyword evidence="9" id="KW-1185">Reference proteome</keyword>
<comment type="function">
    <text evidence="6">Thiol-specific peroxidase that catalyzes the reduction of hydrogen peroxide and organic hydroperoxides to water and alcohols, respectively. Plays a role in cell protection against oxidative stress by detoxifying peroxides.</text>
</comment>
<dbReference type="FunFam" id="3.40.30.10:FF:000020">
    <property type="entry name" value="Peroxiredoxin"/>
    <property type="match status" value="1"/>
</dbReference>
<dbReference type="InterPro" id="IPR037944">
    <property type="entry name" value="PRX5-like"/>
</dbReference>
<proteinExistence type="inferred from homology"/>
<dbReference type="GO" id="GO:0008379">
    <property type="term" value="F:thioredoxin peroxidase activity"/>
    <property type="evidence" value="ECO:0007669"/>
    <property type="project" value="InterPro"/>
</dbReference>
<dbReference type="EMBL" id="FTPD01000045">
    <property type="protein sequence ID" value="SIT58242.1"/>
    <property type="molecule type" value="Genomic_DNA"/>
</dbReference>
<evidence type="ECO:0000256" key="1">
    <source>
        <dbReference type="ARBA" id="ARBA00022559"/>
    </source>
</evidence>